<evidence type="ECO:0000256" key="3">
    <source>
        <dbReference type="SAM" id="MobiDB-lite"/>
    </source>
</evidence>
<feature type="region of interest" description="Disordered" evidence="3">
    <location>
        <begin position="172"/>
        <end position="214"/>
    </location>
</feature>
<evidence type="ECO:0000313" key="6">
    <source>
        <dbReference type="EMBL" id="KAF2396439.1"/>
    </source>
</evidence>
<feature type="compositionally biased region" description="Polar residues" evidence="3">
    <location>
        <begin position="172"/>
        <end position="188"/>
    </location>
</feature>
<dbReference type="SUPFAM" id="SSF49503">
    <property type="entry name" value="Cupredoxins"/>
    <property type="match status" value="1"/>
</dbReference>
<dbReference type="InterPro" id="IPR052953">
    <property type="entry name" value="Ser-rich/MCO-related"/>
</dbReference>
<proteinExistence type="predicted"/>
<dbReference type="AlphaFoldDB" id="A0A6G1HKR1"/>
<feature type="signal peptide" evidence="4">
    <location>
        <begin position="1"/>
        <end position="18"/>
    </location>
</feature>
<keyword evidence="4" id="KW-0732">Signal</keyword>
<keyword evidence="7" id="KW-1185">Reference proteome</keyword>
<dbReference type="Proteomes" id="UP000799640">
    <property type="component" value="Unassembled WGS sequence"/>
</dbReference>
<sequence>MQLKTFLLGAALLAPALAAQQTFTMGVTGTPVSTSAGSTASGVIGQSGNGGNSAAGAVPVWVVKVGSANNDLVFSPNSIMAKPGEMVQFQFYSKNHSVVSSSFDQPCVPLVQSAPNAFFSGFMPTNAEGQLTYTLPIKDTNPIWFYCSQARHCQDGMVGVINPPASGQTLQQYTDKAKQAANNVSPGQAGTPSVSGGQAGGGAAAANTTAPRSAGERARTGLGLLAVAAGVAVMF</sequence>
<accession>A0A6G1HKR1</accession>
<evidence type="ECO:0000259" key="5">
    <source>
        <dbReference type="Pfam" id="PF00127"/>
    </source>
</evidence>
<dbReference type="Pfam" id="PF00127">
    <property type="entry name" value="Copper-bind"/>
    <property type="match status" value="1"/>
</dbReference>
<dbReference type="GO" id="GO:0005507">
    <property type="term" value="F:copper ion binding"/>
    <property type="evidence" value="ECO:0007669"/>
    <property type="project" value="InterPro"/>
</dbReference>
<name>A0A6G1HKR1_9PEZI</name>
<protein>
    <submittedName>
        <fullName evidence="6">Cupredoxin</fullName>
    </submittedName>
</protein>
<keyword evidence="1" id="KW-0479">Metal-binding</keyword>
<evidence type="ECO:0000256" key="4">
    <source>
        <dbReference type="SAM" id="SignalP"/>
    </source>
</evidence>
<feature type="domain" description="Blue (type 1) copper" evidence="5">
    <location>
        <begin position="63"/>
        <end position="161"/>
    </location>
</feature>
<dbReference type="PANTHER" id="PTHR34883:SF17">
    <property type="entry name" value="CUPREDOXIN"/>
    <property type="match status" value="1"/>
</dbReference>
<reference evidence="6" key="1">
    <citation type="journal article" date="2020" name="Stud. Mycol.">
        <title>101 Dothideomycetes genomes: a test case for predicting lifestyles and emergence of pathogens.</title>
        <authorList>
            <person name="Haridas S."/>
            <person name="Albert R."/>
            <person name="Binder M."/>
            <person name="Bloem J."/>
            <person name="Labutti K."/>
            <person name="Salamov A."/>
            <person name="Andreopoulos B."/>
            <person name="Baker S."/>
            <person name="Barry K."/>
            <person name="Bills G."/>
            <person name="Bluhm B."/>
            <person name="Cannon C."/>
            <person name="Castanera R."/>
            <person name="Culley D."/>
            <person name="Daum C."/>
            <person name="Ezra D."/>
            <person name="Gonzalez J."/>
            <person name="Henrissat B."/>
            <person name="Kuo A."/>
            <person name="Liang C."/>
            <person name="Lipzen A."/>
            <person name="Lutzoni F."/>
            <person name="Magnuson J."/>
            <person name="Mondo S."/>
            <person name="Nolan M."/>
            <person name="Ohm R."/>
            <person name="Pangilinan J."/>
            <person name="Park H.-J."/>
            <person name="Ramirez L."/>
            <person name="Alfaro M."/>
            <person name="Sun H."/>
            <person name="Tritt A."/>
            <person name="Yoshinaga Y."/>
            <person name="Zwiers L.-H."/>
            <person name="Turgeon B."/>
            <person name="Goodwin S."/>
            <person name="Spatafora J."/>
            <person name="Crous P."/>
            <person name="Grigoriev I."/>
        </authorList>
    </citation>
    <scope>NUCLEOTIDE SEQUENCE</scope>
    <source>
        <strain evidence="6">CBS 262.69</strain>
    </source>
</reference>
<dbReference type="CDD" id="cd00920">
    <property type="entry name" value="Cupredoxin"/>
    <property type="match status" value="1"/>
</dbReference>
<organism evidence="6 7">
    <name type="scientific">Trichodelitschia bisporula</name>
    <dbReference type="NCBI Taxonomy" id="703511"/>
    <lineage>
        <taxon>Eukaryota</taxon>
        <taxon>Fungi</taxon>
        <taxon>Dikarya</taxon>
        <taxon>Ascomycota</taxon>
        <taxon>Pezizomycotina</taxon>
        <taxon>Dothideomycetes</taxon>
        <taxon>Dothideomycetes incertae sedis</taxon>
        <taxon>Phaeotrichales</taxon>
        <taxon>Phaeotrichaceae</taxon>
        <taxon>Trichodelitschia</taxon>
    </lineage>
</organism>
<gene>
    <name evidence="6" type="ORF">EJ06DRAFT_240131</name>
</gene>
<evidence type="ECO:0000256" key="2">
    <source>
        <dbReference type="ARBA" id="ARBA00023008"/>
    </source>
</evidence>
<feature type="chain" id="PRO_5026318066" evidence="4">
    <location>
        <begin position="19"/>
        <end position="235"/>
    </location>
</feature>
<dbReference type="PANTHER" id="PTHR34883">
    <property type="entry name" value="SERINE-RICH PROTEIN, PUTATIVE-RELATED-RELATED"/>
    <property type="match status" value="1"/>
</dbReference>
<keyword evidence="2" id="KW-0186">Copper</keyword>
<dbReference type="GO" id="GO:0009055">
    <property type="term" value="F:electron transfer activity"/>
    <property type="evidence" value="ECO:0007669"/>
    <property type="project" value="InterPro"/>
</dbReference>
<dbReference type="EMBL" id="ML996707">
    <property type="protein sequence ID" value="KAF2396439.1"/>
    <property type="molecule type" value="Genomic_DNA"/>
</dbReference>
<feature type="compositionally biased region" description="Low complexity" evidence="3">
    <location>
        <begin position="204"/>
        <end position="213"/>
    </location>
</feature>
<dbReference type="Gene3D" id="2.60.40.420">
    <property type="entry name" value="Cupredoxins - blue copper proteins"/>
    <property type="match status" value="1"/>
</dbReference>
<dbReference type="OrthoDB" id="2331100at2759"/>
<evidence type="ECO:0000313" key="7">
    <source>
        <dbReference type="Proteomes" id="UP000799640"/>
    </source>
</evidence>
<evidence type="ECO:0000256" key="1">
    <source>
        <dbReference type="ARBA" id="ARBA00022723"/>
    </source>
</evidence>
<dbReference type="InterPro" id="IPR000923">
    <property type="entry name" value="BlueCu_1"/>
</dbReference>
<dbReference type="InterPro" id="IPR008972">
    <property type="entry name" value="Cupredoxin"/>
</dbReference>